<evidence type="ECO:0000259" key="7">
    <source>
        <dbReference type="Pfam" id="PF25919"/>
    </source>
</evidence>
<dbReference type="Pfam" id="PF19335">
    <property type="entry name" value="HMBD"/>
    <property type="match status" value="1"/>
</dbReference>
<dbReference type="PANTHER" id="PTHR30097:SF4">
    <property type="entry name" value="SLR6042 PROTEIN"/>
    <property type="match status" value="1"/>
</dbReference>
<feature type="domain" description="CzcB-like C-terminal circularly permuted SH3-like" evidence="9">
    <location>
        <begin position="328"/>
        <end position="390"/>
    </location>
</feature>
<evidence type="ECO:0000259" key="5">
    <source>
        <dbReference type="Pfam" id="PF11827"/>
    </source>
</evidence>
<dbReference type="GO" id="GO:0016020">
    <property type="term" value="C:membrane"/>
    <property type="evidence" value="ECO:0007669"/>
    <property type="project" value="InterPro"/>
</dbReference>
<dbReference type="PANTHER" id="PTHR30097">
    <property type="entry name" value="CATION EFFLUX SYSTEM PROTEIN CUSB"/>
    <property type="match status" value="1"/>
</dbReference>
<evidence type="ECO:0000256" key="2">
    <source>
        <dbReference type="ARBA" id="ARBA00022448"/>
    </source>
</evidence>
<proteinExistence type="inferred from homology"/>
<gene>
    <name evidence="10" type="ORF">GCM10010831_13850</name>
</gene>
<dbReference type="Pfam" id="PF25919">
    <property type="entry name" value="BSH_CusB"/>
    <property type="match status" value="1"/>
</dbReference>
<dbReference type="InterPro" id="IPR058649">
    <property type="entry name" value="CzcB_C"/>
</dbReference>
<dbReference type="GO" id="GO:0015679">
    <property type="term" value="P:plasma membrane copper ion transport"/>
    <property type="evidence" value="ECO:0007669"/>
    <property type="project" value="TreeGrafter"/>
</dbReference>
<dbReference type="EMBL" id="BMGL01000007">
    <property type="protein sequence ID" value="GGE13705.1"/>
    <property type="molecule type" value="Genomic_DNA"/>
</dbReference>
<feature type="domain" description="CusB-like barrel-sandwich hybrid" evidence="7">
    <location>
        <begin position="130"/>
        <end position="240"/>
    </location>
</feature>
<feature type="domain" description="CusB-like beta-barrel" evidence="8">
    <location>
        <begin position="244"/>
        <end position="317"/>
    </location>
</feature>
<comment type="caution">
    <text evidence="10">The sequence shown here is derived from an EMBL/GenBank/DDBJ whole genome shotgun (WGS) entry which is preliminary data.</text>
</comment>
<dbReference type="InterPro" id="IPR021782">
    <property type="entry name" value="DUF3347"/>
</dbReference>
<dbReference type="GO" id="GO:0022857">
    <property type="term" value="F:transmembrane transporter activity"/>
    <property type="evidence" value="ECO:0007669"/>
    <property type="project" value="InterPro"/>
</dbReference>
<evidence type="ECO:0000256" key="4">
    <source>
        <dbReference type="SAM" id="Phobius"/>
    </source>
</evidence>
<name>A0A916ZTS7_9FLAO</name>
<keyword evidence="3" id="KW-0175">Coiled coil</keyword>
<dbReference type="Pfam" id="PF11827">
    <property type="entry name" value="DUF3347"/>
    <property type="match status" value="1"/>
</dbReference>
<evidence type="ECO:0000313" key="11">
    <source>
        <dbReference type="Proteomes" id="UP000599688"/>
    </source>
</evidence>
<evidence type="ECO:0000259" key="9">
    <source>
        <dbReference type="Pfam" id="PF25975"/>
    </source>
</evidence>
<evidence type="ECO:0008006" key="12">
    <source>
        <dbReference type="Google" id="ProtNLM"/>
    </source>
</evidence>
<dbReference type="Pfam" id="PF25975">
    <property type="entry name" value="CzcB_C"/>
    <property type="match status" value="1"/>
</dbReference>
<dbReference type="GO" id="GO:0046872">
    <property type="term" value="F:metal ion binding"/>
    <property type="evidence" value="ECO:0007669"/>
    <property type="project" value="InterPro"/>
</dbReference>
<organism evidence="10 11">
    <name type="scientific">Psychroflexus salis</name>
    <dbReference type="NCBI Taxonomy" id="1526574"/>
    <lineage>
        <taxon>Bacteria</taxon>
        <taxon>Pseudomonadati</taxon>
        <taxon>Bacteroidota</taxon>
        <taxon>Flavobacteriia</taxon>
        <taxon>Flavobacteriales</taxon>
        <taxon>Flavobacteriaceae</taxon>
        <taxon>Psychroflexus</taxon>
    </lineage>
</organism>
<dbReference type="Gene3D" id="2.40.420.20">
    <property type="match status" value="1"/>
</dbReference>
<dbReference type="Gene3D" id="2.40.30.170">
    <property type="match status" value="1"/>
</dbReference>
<dbReference type="Proteomes" id="UP000599688">
    <property type="component" value="Unassembled WGS sequence"/>
</dbReference>
<dbReference type="InterPro" id="IPR051909">
    <property type="entry name" value="MFP_Cation_Efflux"/>
</dbReference>
<dbReference type="InterPro" id="IPR045800">
    <property type="entry name" value="HMBD"/>
</dbReference>
<feature type="domain" description="DUF3347" evidence="5">
    <location>
        <begin position="430"/>
        <end position="511"/>
    </location>
</feature>
<feature type="domain" description="Heavy metal binding" evidence="6">
    <location>
        <begin position="51"/>
        <end position="77"/>
    </location>
</feature>
<dbReference type="FunFam" id="2.40.30.170:FF:000010">
    <property type="entry name" value="Efflux RND transporter periplasmic adaptor subunit"/>
    <property type="match status" value="1"/>
</dbReference>
<sequence>MKINLKTYSIGGLLFGIGILLGLFLFSSDEKSQNEHANHKHHQENVDASEWTCSMHPQIRQDESGDCPICGMDLIPASQMENDIDPDAIKMSKTARKLAQIETITIENQDHESNMNFSGRLEINQDETQSISANFKARIERLYVNEDGEQVQKGQVIAELYAPEIQILKEELELAKRQENEMLLKSITTKIENFQLAVSDVKSIVNGRLKLRSPKTGVISNLKVKEGDNLKADQQLMRIADLSTLWAIVDVYENDLNRIKKGDELNIRIPNQGEITGKISFISPVLDANSRSAKARLVIQNPTRSLKPGVFITAELINSNSELKTSLMIPKSAVLWTGKRSVVYQQLENENGVCFKMKEVETGASSSDFVEILSGLQIGDEIVIHGAFSIDSEAQLANKPSMMNPKTKENTKPNIAWKEVRLEQENFGQIMKSYLVLKEALAEDKEEKSIKIAKELHQKLNVMNFENKEAKKALQELVGDVQKSKNMEDARQHFQHLSDAMIELAEQQNPLNEMLYVQFCPMADNDQGAFWLSTEPEIKNPYFGSMMLKCGNVDREIE</sequence>
<dbReference type="RefSeq" id="WP_188406096.1">
    <property type="nucleotide sequence ID" value="NZ_BMGL01000007.1"/>
</dbReference>
<dbReference type="InterPro" id="IPR006143">
    <property type="entry name" value="RND_pump_MFP"/>
</dbReference>
<dbReference type="Pfam" id="PF25954">
    <property type="entry name" value="Beta-barrel_RND_2"/>
    <property type="match status" value="1"/>
</dbReference>
<dbReference type="AlphaFoldDB" id="A0A916ZTS7"/>
<feature type="coiled-coil region" evidence="3">
    <location>
        <begin position="453"/>
        <end position="487"/>
    </location>
</feature>
<comment type="similarity">
    <text evidence="1">Belongs to the membrane fusion protein (MFP) (TC 8.A.1) family.</text>
</comment>
<reference evidence="10 11" key="1">
    <citation type="journal article" date="2014" name="Int. J. Syst. Evol. Microbiol.">
        <title>Complete genome sequence of Corynebacterium casei LMG S-19264T (=DSM 44701T), isolated from a smear-ripened cheese.</title>
        <authorList>
            <consortium name="US DOE Joint Genome Institute (JGI-PGF)"/>
            <person name="Walter F."/>
            <person name="Albersmeier A."/>
            <person name="Kalinowski J."/>
            <person name="Ruckert C."/>
        </authorList>
    </citation>
    <scope>NUCLEOTIDE SEQUENCE [LARGE SCALE GENOMIC DNA]</scope>
    <source>
        <strain evidence="10 11">CGMCC 1.12925</strain>
    </source>
</reference>
<evidence type="ECO:0000259" key="6">
    <source>
        <dbReference type="Pfam" id="PF19335"/>
    </source>
</evidence>
<keyword evidence="2" id="KW-0813">Transport</keyword>
<dbReference type="SUPFAM" id="SSF111369">
    <property type="entry name" value="HlyD-like secretion proteins"/>
    <property type="match status" value="1"/>
</dbReference>
<evidence type="ECO:0000313" key="10">
    <source>
        <dbReference type="EMBL" id="GGE13705.1"/>
    </source>
</evidence>
<keyword evidence="4" id="KW-1133">Transmembrane helix</keyword>
<evidence type="ECO:0000259" key="8">
    <source>
        <dbReference type="Pfam" id="PF25954"/>
    </source>
</evidence>
<dbReference type="InterPro" id="IPR058790">
    <property type="entry name" value="BSH_CusB"/>
</dbReference>
<dbReference type="InterPro" id="IPR058792">
    <property type="entry name" value="Beta-barrel_RND_2"/>
</dbReference>
<keyword evidence="4" id="KW-0472">Membrane</keyword>
<evidence type="ECO:0000256" key="1">
    <source>
        <dbReference type="ARBA" id="ARBA00009477"/>
    </source>
</evidence>
<dbReference type="GO" id="GO:0030313">
    <property type="term" value="C:cell envelope"/>
    <property type="evidence" value="ECO:0007669"/>
    <property type="project" value="TreeGrafter"/>
</dbReference>
<dbReference type="GO" id="GO:0060003">
    <property type="term" value="P:copper ion export"/>
    <property type="evidence" value="ECO:0007669"/>
    <property type="project" value="TreeGrafter"/>
</dbReference>
<dbReference type="NCBIfam" id="TIGR01730">
    <property type="entry name" value="RND_mfp"/>
    <property type="match status" value="1"/>
</dbReference>
<keyword evidence="4" id="KW-0812">Transmembrane</keyword>
<feature type="transmembrane region" description="Helical" evidence="4">
    <location>
        <begin position="7"/>
        <end position="26"/>
    </location>
</feature>
<keyword evidence="11" id="KW-1185">Reference proteome</keyword>
<evidence type="ECO:0000256" key="3">
    <source>
        <dbReference type="SAM" id="Coils"/>
    </source>
</evidence>
<protein>
    <recommendedName>
        <fullName evidence="12">Membrane fusion protein, Cu(I)/Ag(I) efflux system</fullName>
    </recommendedName>
</protein>
<accession>A0A916ZTS7</accession>